<comment type="subcellular location">
    <subcellularLocation>
        <location evidence="1">Membrane</location>
    </subcellularLocation>
</comment>
<dbReference type="AlphaFoldDB" id="A0A7R8UYR1"/>
<feature type="signal peptide" evidence="6">
    <location>
        <begin position="1"/>
        <end position="24"/>
    </location>
</feature>
<dbReference type="PROSITE" id="PS50262">
    <property type="entry name" value="G_PROTEIN_RECEP_F1_2"/>
    <property type="match status" value="1"/>
</dbReference>
<dbReference type="InterPro" id="IPR052954">
    <property type="entry name" value="GPCR-Ligand_Int"/>
</dbReference>
<organism evidence="8 9">
    <name type="scientific">Hermetia illucens</name>
    <name type="common">Black soldier fly</name>
    <dbReference type="NCBI Taxonomy" id="343691"/>
    <lineage>
        <taxon>Eukaryota</taxon>
        <taxon>Metazoa</taxon>
        <taxon>Ecdysozoa</taxon>
        <taxon>Arthropoda</taxon>
        <taxon>Hexapoda</taxon>
        <taxon>Insecta</taxon>
        <taxon>Pterygota</taxon>
        <taxon>Neoptera</taxon>
        <taxon>Endopterygota</taxon>
        <taxon>Diptera</taxon>
        <taxon>Brachycera</taxon>
        <taxon>Stratiomyomorpha</taxon>
        <taxon>Stratiomyidae</taxon>
        <taxon>Hermetiinae</taxon>
        <taxon>Hermetia</taxon>
    </lineage>
</organism>
<feature type="transmembrane region" description="Helical" evidence="5">
    <location>
        <begin position="54"/>
        <end position="75"/>
    </location>
</feature>
<evidence type="ECO:0000256" key="6">
    <source>
        <dbReference type="SAM" id="SignalP"/>
    </source>
</evidence>
<dbReference type="InterPro" id="IPR017452">
    <property type="entry name" value="GPCR_Rhodpsn_7TM"/>
</dbReference>
<reference evidence="8 9" key="1">
    <citation type="submission" date="2020-11" db="EMBL/GenBank/DDBJ databases">
        <authorList>
            <person name="Wallbank WR R."/>
            <person name="Pardo Diaz C."/>
            <person name="Kozak K."/>
            <person name="Martin S."/>
            <person name="Jiggins C."/>
            <person name="Moest M."/>
            <person name="Warren A I."/>
            <person name="Generalovic N T."/>
            <person name="Byers J.R.P. K."/>
            <person name="Montejo-Kovacevich G."/>
            <person name="Yen C E."/>
        </authorList>
    </citation>
    <scope>NUCLEOTIDE SEQUENCE [LARGE SCALE GENOMIC DNA]</scope>
</reference>
<evidence type="ECO:0000256" key="5">
    <source>
        <dbReference type="SAM" id="Phobius"/>
    </source>
</evidence>
<dbReference type="InParanoid" id="A0A7R8UYR1"/>
<dbReference type="SUPFAM" id="SSF81321">
    <property type="entry name" value="Family A G protein-coupled receptor-like"/>
    <property type="match status" value="1"/>
</dbReference>
<dbReference type="PANTHER" id="PTHR46641">
    <property type="entry name" value="FMRFAMIDE RECEPTOR-RELATED"/>
    <property type="match status" value="1"/>
</dbReference>
<evidence type="ECO:0000259" key="7">
    <source>
        <dbReference type="PROSITE" id="PS50262"/>
    </source>
</evidence>
<keyword evidence="4 5" id="KW-0472">Membrane</keyword>
<dbReference type="Gene3D" id="1.20.1070.10">
    <property type="entry name" value="Rhodopsin 7-helix transmembrane proteins"/>
    <property type="match status" value="1"/>
</dbReference>
<dbReference type="PANTHER" id="PTHR46641:SF25">
    <property type="entry name" value="CNMAMIDE RECEPTOR-RELATED"/>
    <property type="match status" value="1"/>
</dbReference>
<evidence type="ECO:0000313" key="8">
    <source>
        <dbReference type="EMBL" id="CAD7089488.1"/>
    </source>
</evidence>
<sequence>MRPKMTPSAFTYLAALSWLDCASCGIICVTSLTQTLFYDNNFWIQCDIELQNPIFGLTTGAANLCLVFVTLDRLVYLKNGLPQTVPKFCTKGVARVIVACVLMVAIFLNVPYFFIFEHKDGNFYTTTFYHSDLYVIYNWVNFFVVSIFPVVFLMIGNTIMILVVRKWANSPCIQKSGIRCADKRRYKYQMKLVATLIAIICLFYIGDIPAHLVSRKSAIVLLFAGDLTKNDSSLMATVRMVVAVLNAFQLSVNIIVYALINPIFLLELVNCMRATILAVQRIVATRQCLKCFKTSDHQVELNLNALKLKTTKCQEKEKDASANSTSTISDNFV</sequence>
<dbReference type="GO" id="GO:0016020">
    <property type="term" value="C:membrane"/>
    <property type="evidence" value="ECO:0007669"/>
    <property type="project" value="UniProtKB-SubCell"/>
</dbReference>
<evidence type="ECO:0000256" key="3">
    <source>
        <dbReference type="ARBA" id="ARBA00022989"/>
    </source>
</evidence>
<keyword evidence="3 5" id="KW-1133">Transmembrane helix</keyword>
<keyword evidence="6" id="KW-0732">Signal</keyword>
<evidence type="ECO:0000256" key="4">
    <source>
        <dbReference type="ARBA" id="ARBA00023136"/>
    </source>
</evidence>
<dbReference type="EMBL" id="LR899012">
    <property type="protein sequence ID" value="CAD7089488.1"/>
    <property type="molecule type" value="Genomic_DNA"/>
</dbReference>
<name>A0A7R8UYR1_HERIL</name>
<feature type="transmembrane region" description="Helical" evidence="5">
    <location>
        <begin position="136"/>
        <end position="164"/>
    </location>
</feature>
<evidence type="ECO:0000256" key="2">
    <source>
        <dbReference type="ARBA" id="ARBA00022692"/>
    </source>
</evidence>
<dbReference type="Proteomes" id="UP000594454">
    <property type="component" value="Chromosome 4"/>
</dbReference>
<dbReference type="OrthoDB" id="10011262at2759"/>
<keyword evidence="2 5" id="KW-0812">Transmembrane</keyword>
<gene>
    <name evidence="8" type="ORF">HERILL_LOCUS12030</name>
</gene>
<feature type="chain" id="PRO_5030892986" description="G-protein coupled receptors family 1 profile domain-containing protein" evidence="6">
    <location>
        <begin position="25"/>
        <end position="333"/>
    </location>
</feature>
<accession>A0A7R8UYR1</accession>
<feature type="domain" description="G-protein coupled receptors family 1 profile" evidence="7">
    <location>
        <begin position="66"/>
        <end position="257"/>
    </location>
</feature>
<protein>
    <recommendedName>
        <fullName evidence="7">G-protein coupled receptors family 1 profile domain-containing protein</fullName>
    </recommendedName>
</protein>
<evidence type="ECO:0000313" key="9">
    <source>
        <dbReference type="Proteomes" id="UP000594454"/>
    </source>
</evidence>
<keyword evidence="9" id="KW-1185">Reference proteome</keyword>
<feature type="transmembrane region" description="Helical" evidence="5">
    <location>
        <begin position="192"/>
        <end position="214"/>
    </location>
</feature>
<feature type="transmembrane region" description="Helical" evidence="5">
    <location>
        <begin position="96"/>
        <end position="116"/>
    </location>
</feature>
<proteinExistence type="predicted"/>
<feature type="transmembrane region" description="Helical" evidence="5">
    <location>
        <begin position="234"/>
        <end position="260"/>
    </location>
</feature>
<evidence type="ECO:0000256" key="1">
    <source>
        <dbReference type="ARBA" id="ARBA00004370"/>
    </source>
</evidence>